<name>A0A066XRM9_COLSU</name>
<reference evidence="3" key="1">
    <citation type="journal article" date="2014" name="Genome Announc.">
        <title>Draft genome sequence of Colletotrichum sublineola, a destructive pathogen of cultivated sorghum.</title>
        <authorList>
            <person name="Baroncelli R."/>
            <person name="Sanz-Martin J.M."/>
            <person name="Rech G.E."/>
            <person name="Sukno S.A."/>
            <person name="Thon M.R."/>
        </authorList>
    </citation>
    <scope>NUCLEOTIDE SEQUENCE [LARGE SCALE GENOMIC DNA]</scope>
    <source>
        <strain evidence="3">TX430BB</strain>
    </source>
</reference>
<accession>A0A066XRM9</accession>
<comment type="caution">
    <text evidence="2">The sequence shown here is derived from an EMBL/GenBank/DDBJ whole genome shotgun (WGS) entry which is preliminary data.</text>
</comment>
<proteinExistence type="predicted"/>
<dbReference type="OMA" id="MECLEDY"/>
<dbReference type="eggNOG" id="ENOG502T4DE">
    <property type="taxonomic scope" value="Eukaryota"/>
</dbReference>
<feature type="compositionally biased region" description="Basic and acidic residues" evidence="1">
    <location>
        <begin position="136"/>
        <end position="154"/>
    </location>
</feature>
<gene>
    <name evidence="2" type="ORF">CSUB01_08413</name>
</gene>
<protein>
    <submittedName>
        <fullName evidence="2">Uncharacterized protein</fullName>
    </submittedName>
</protein>
<dbReference type="EMBL" id="JMSE01000357">
    <property type="protein sequence ID" value="KDN70359.1"/>
    <property type="molecule type" value="Genomic_DNA"/>
</dbReference>
<sequence length="271" mass="29447">MTYVGNGASLHLKDAKSTVPSEHATSAGVRQWLLRLLENRNVELPNGPVGFVCHWNGVELHSLHPNHLFGSFISQGVAPQTAHHVVGDVMECLEVMHYSARPKGTSRASDIPINNTEQEYRARRSFSLAAGQTWSHDAESGPRPRMGDEEEQDERHLLLGDEGDREASSKGSESPKSWYSSLVGSPCWLAAAGVSILTGIGVVAWLVAGPPTPERETERQEFLVGDFALNGLCLRTLAATHFEVAPLSGKVMPVPTEQPKSGLQQGEIEEL</sequence>
<feature type="region of interest" description="Disordered" evidence="1">
    <location>
        <begin position="130"/>
        <end position="154"/>
    </location>
</feature>
<evidence type="ECO:0000313" key="2">
    <source>
        <dbReference type="EMBL" id="KDN70359.1"/>
    </source>
</evidence>
<dbReference type="AlphaFoldDB" id="A0A066XRM9"/>
<evidence type="ECO:0000313" key="3">
    <source>
        <dbReference type="Proteomes" id="UP000027238"/>
    </source>
</evidence>
<dbReference type="Proteomes" id="UP000027238">
    <property type="component" value="Unassembled WGS sequence"/>
</dbReference>
<organism evidence="2 3">
    <name type="scientific">Colletotrichum sublineola</name>
    <name type="common">Sorghum anthracnose fungus</name>
    <dbReference type="NCBI Taxonomy" id="1173701"/>
    <lineage>
        <taxon>Eukaryota</taxon>
        <taxon>Fungi</taxon>
        <taxon>Dikarya</taxon>
        <taxon>Ascomycota</taxon>
        <taxon>Pezizomycotina</taxon>
        <taxon>Sordariomycetes</taxon>
        <taxon>Hypocreomycetidae</taxon>
        <taxon>Glomerellales</taxon>
        <taxon>Glomerellaceae</taxon>
        <taxon>Colletotrichum</taxon>
        <taxon>Colletotrichum graminicola species complex</taxon>
    </lineage>
</organism>
<dbReference type="OrthoDB" id="4807821at2759"/>
<keyword evidence="3" id="KW-1185">Reference proteome</keyword>
<dbReference type="HOGENOM" id="CLU_089695_0_0_1"/>
<evidence type="ECO:0000256" key="1">
    <source>
        <dbReference type="SAM" id="MobiDB-lite"/>
    </source>
</evidence>